<dbReference type="Proteomes" id="UP000051530">
    <property type="component" value="Unassembled WGS sequence"/>
</dbReference>
<keyword evidence="3" id="KW-1185">Reference proteome</keyword>
<gene>
    <name evidence="2" type="ORF">M153_3890007036</name>
</gene>
<accession>A0A0R0LXR4</accession>
<dbReference type="EMBL" id="LGUB01000140">
    <property type="protein sequence ID" value="KRH94083.1"/>
    <property type="molecule type" value="Genomic_DNA"/>
</dbReference>
<feature type="non-terminal residue" evidence="2">
    <location>
        <position position="113"/>
    </location>
</feature>
<organism evidence="2 3">
    <name type="scientific">Pseudoloma neurophilia</name>
    <dbReference type="NCBI Taxonomy" id="146866"/>
    <lineage>
        <taxon>Eukaryota</taxon>
        <taxon>Fungi</taxon>
        <taxon>Fungi incertae sedis</taxon>
        <taxon>Microsporidia</taxon>
        <taxon>Pseudoloma</taxon>
    </lineage>
</organism>
<reference evidence="2 3" key="1">
    <citation type="submission" date="2015-07" db="EMBL/GenBank/DDBJ databases">
        <title>The genome of Pseudoloma neurophilia, a relevant intracellular parasite of the zebrafish.</title>
        <authorList>
            <person name="Ndikumana S."/>
            <person name="Pelin A."/>
            <person name="Sanders J."/>
            <person name="Corradi N."/>
        </authorList>
    </citation>
    <scope>NUCLEOTIDE SEQUENCE [LARGE SCALE GENOMIC DNA]</scope>
    <source>
        <strain evidence="2 3">MK1</strain>
    </source>
</reference>
<evidence type="ECO:0000256" key="1">
    <source>
        <dbReference type="SAM" id="MobiDB-lite"/>
    </source>
</evidence>
<protein>
    <submittedName>
        <fullName evidence="2">Uncharacterized protein</fullName>
    </submittedName>
</protein>
<evidence type="ECO:0000313" key="2">
    <source>
        <dbReference type="EMBL" id="KRH94083.1"/>
    </source>
</evidence>
<name>A0A0R0LXR4_9MICR</name>
<sequence length="113" mass="13480">MARKKIDQINIKKQKPHSEFIKILTFYTDELLKVFSLKKNDDHCLLVFPDYIQGQIIMEFLQMVFRRRKEFKFIKPEKGQRIWKKTGNSSQNNLSQDNLKNNSSQDNLKNNSS</sequence>
<dbReference type="AlphaFoldDB" id="A0A0R0LXR4"/>
<proteinExistence type="predicted"/>
<feature type="compositionally biased region" description="Low complexity" evidence="1">
    <location>
        <begin position="88"/>
        <end position="113"/>
    </location>
</feature>
<dbReference type="VEuPathDB" id="MicrosporidiaDB:M153_3890007036"/>
<evidence type="ECO:0000313" key="3">
    <source>
        <dbReference type="Proteomes" id="UP000051530"/>
    </source>
</evidence>
<comment type="caution">
    <text evidence="2">The sequence shown here is derived from an EMBL/GenBank/DDBJ whole genome shotgun (WGS) entry which is preliminary data.</text>
</comment>
<feature type="region of interest" description="Disordered" evidence="1">
    <location>
        <begin position="82"/>
        <end position="113"/>
    </location>
</feature>